<evidence type="ECO:0000313" key="1">
    <source>
        <dbReference type="EMBL" id="QVW24634.1"/>
    </source>
</evidence>
<dbReference type="EMBL" id="CP075566">
    <property type="protein sequence ID" value="QVW24634.1"/>
    <property type="molecule type" value="Genomic_DNA"/>
</dbReference>
<proteinExistence type="predicted"/>
<protein>
    <submittedName>
        <fullName evidence="1">Uncharacterized protein</fullName>
    </submittedName>
</protein>
<accession>A0ABX8F0S9</accession>
<gene>
    <name evidence="1" type="ORF">KJF94_03355</name>
</gene>
<name>A0ABX8F0S9_9PSED</name>
<dbReference type="RefSeq" id="WP_214381164.1">
    <property type="nucleotide sequence ID" value="NZ_CP075566.1"/>
</dbReference>
<dbReference type="Proteomes" id="UP000681155">
    <property type="component" value="Chromosome"/>
</dbReference>
<keyword evidence="2" id="KW-1185">Reference proteome</keyword>
<sequence length="182" mass="20596">MSSNNGLRSTAIEAPVHHGDGRISVNHAGKEVFLNPVRGKVICEYRIEPDMDTPGSEFTLRKLFFGWGTSGGKPWFWLIAEGEGENAGTYVRVQGTGFEPDKTYKISDKGEDVDVVFDKPGVVKWPHSVPKGLLNIRFVEKELFEFYFDMHFRNDAADNKREIKFICRQAEVRGDLPQSEVD</sequence>
<evidence type="ECO:0000313" key="2">
    <source>
        <dbReference type="Proteomes" id="UP000681155"/>
    </source>
</evidence>
<reference evidence="1 2" key="1">
    <citation type="submission" date="2021-05" db="EMBL/GenBank/DDBJ databases">
        <title>Complete genome of the cytokinin-producing biocontrol strain Pseudomonas fluorescens G20-18.</title>
        <authorList>
            <person name="Nielsen T.K."/>
            <person name="Mekureyaw M.F."/>
            <person name="Hansen L.H."/>
            <person name="Nicolaisen M.H."/>
            <person name="Roitsch T.G."/>
            <person name="Hennessy R.C."/>
        </authorList>
    </citation>
    <scope>NUCLEOTIDE SEQUENCE [LARGE SCALE GENOMIC DNA]</scope>
    <source>
        <strain evidence="1 2">G20-18</strain>
    </source>
</reference>
<organism evidence="1 2">
    <name type="scientific">Pseudomonas hormoni</name>
    <dbReference type="NCBI Taxonomy" id="3093767"/>
    <lineage>
        <taxon>Bacteria</taxon>
        <taxon>Pseudomonadati</taxon>
        <taxon>Pseudomonadota</taxon>
        <taxon>Gammaproteobacteria</taxon>
        <taxon>Pseudomonadales</taxon>
        <taxon>Pseudomonadaceae</taxon>
        <taxon>Pseudomonas</taxon>
    </lineage>
</organism>